<dbReference type="GO" id="GO:0004930">
    <property type="term" value="F:G protein-coupled receptor activity"/>
    <property type="evidence" value="ECO:0007669"/>
    <property type="project" value="UniProtKB-KW"/>
</dbReference>
<dbReference type="PROSITE" id="PS50262">
    <property type="entry name" value="G_PROTEIN_RECEP_F1_2"/>
    <property type="match status" value="1"/>
</dbReference>
<keyword evidence="7" id="KW-0807">Transducer</keyword>
<feature type="transmembrane region" description="Helical" evidence="8">
    <location>
        <begin position="149"/>
        <end position="168"/>
    </location>
</feature>
<organism evidence="10 11">
    <name type="scientific">Elysia marginata</name>
    <dbReference type="NCBI Taxonomy" id="1093978"/>
    <lineage>
        <taxon>Eukaryota</taxon>
        <taxon>Metazoa</taxon>
        <taxon>Spiralia</taxon>
        <taxon>Lophotrochozoa</taxon>
        <taxon>Mollusca</taxon>
        <taxon>Gastropoda</taxon>
        <taxon>Heterobranchia</taxon>
        <taxon>Euthyneura</taxon>
        <taxon>Panpulmonata</taxon>
        <taxon>Sacoglossa</taxon>
        <taxon>Placobranchoidea</taxon>
        <taxon>Plakobranchidae</taxon>
        <taxon>Elysia</taxon>
    </lineage>
</organism>
<evidence type="ECO:0000256" key="1">
    <source>
        <dbReference type="ARBA" id="ARBA00004141"/>
    </source>
</evidence>
<keyword evidence="5 8" id="KW-0472">Membrane</keyword>
<accession>A0AAV4J9M3</accession>
<evidence type="ECO:0000256" key="8">
    <source>
        <dbReference type="SAM" id="Phobius"/>
    </source>
</evidence>
<evidence type="ECO:0000256" key="3">
    <source>
        <dbReference type="ARBA" id="ARBA00022989"/>
    </source>
</evidence>
<gene>
    <name evidence="10" type="ORF">ElyMa_006874600</name>
</gene>
<keyword evidence="3 8" id="KW-1133">Transmembrane helix</keyword>
<dbReference type="GO" id="GO:0005886">
    <property type="term" value="C:plasma membrane"/>
    <property type="evidence" value="ECO:0007669"/>
    <property type="project" value="TreeGrafter"/>
</dbReference>
<keyword evidence="2 8" id="KW-0812">Transmembrane</keyword>
<feature type="transmembrane region" description="Helical" evidence="8">
    <location>
        <begin position="29"/>
        <end position="50"/>
    </location>
</feature>
<evidence type="ECO:0000259" key="9">
    <source>
        <dbReference type="PROSITE" id="PS50262"/>
    </source>
</evidence>
<dbReference type="PANTHER" id="PTHR24243:SF230">
    <property type="entry name" value="G-PROTEIN COUPLED RECEPTORS FAMILY 1 PROFILE DOMAIN-CONTAINING PROTEIN"/>
    <property type="match status" value="1"/>
</dbReference>
<evidence type="ECO:0000313" key="11">
    <source>
        <dbReference type="Proteomes" id="UP000762676"/>
    </source>
</evidence>
<dbReference type="SUPFAM" id="SSF81321">
    <property type="entry name" value="Family A G protein-coupled receptor-like"/>
    <property type="match status" value="1"/>
</dbReference>
<feature type="transmembrane region" description="Helical" evidence="8">
    <location>
        <begin position="62"/>
        <end position="83"/>
    </location>
</feature>
<proteinExistence type="predicted"/>
<evidence type="ECO:0000256" key="2">
    <source>
        <dbReference type="ARBA" id="ARBA00022692"/>
    </source>
</evidence>
<evidence type="ECO:0000313" key="10">
    <source>
        <dbReference type="EMBL" id="GFS19503.1"/>
    </source>
</evidence>
<comment type="subcellular location">
    <subcellularLocation>
        <location evidence="1">Membrane</location>
        <topology evidence="1">Multi-pass membrane protein</topology>
    </subcellularLocation>
</comment>
<evidence type="ECO:0000256" key="7">
    <source>
        <dbReference type="ARBA" id="ARBA00023224"/>
    </source>
</evidence>
<dbReference type="Pfam" id="PF00001">
    <property type="entry name" value="7tm_1"/>
    <property type="match status" value="1"/>
</dbReference>
<dbReference type="EMBL" id="BMAT01013758">
    <property type="protein sequence ID" value="GFS19503.1"/>
    <property type="molecule type" value="Genomic_DNA"/>
</dbReference>
<protein>
    <submittedName>
        <fullName evidence="10">Chemosensory receptor A</fullName>
    </submittedName>
</protein>
<feature type="transmembrane region" description="Helical" evidence="8">
    <location>
        <begin position="252"/>
        <end position="272"/>
    </location>
</feature>
<evidence type="ECO:0000256" key="6">
    <source>
        <dbReference type="ARBA" id="ARBA00023170"/>
    </source>
</evidence>
<feature type="transmembrane region" description="Helical" evidence="8">
    <location>
        <begin position="103"/>
        <end position="128"/>
    </location>
</feature>
<feature type="domain" description="G-protein coupled receptors family 1 profile" evidence="9">
    <location>
        <begin position="41"/>
        <end position="311"/>
    </location>
</feature>
<dbReference type="PANTHER" id="PTHR24243">
    <property type="entry name" value="G-PROTEIN COUPLED RECEPTOR"/>
    <property type="match status" value="1"/>
</dbReference>
<reference evidence="10 11" key="1">
    <citation type="journal article" date="2021" name="Elife">
        <title>Chloroplast acquisition without the gene transfer in kleptoplastic sea slugs, Plakobranchus ocellatus.</title>
        <authorList>
            <person name="Maeda T."/>
            <person name="Takahashi S."/>
            <person name="Yoshida T."/>
            <person name="Shimamura S."/>
            <person name="Takaki Y."/>
            <person name="Nagai Y."/>
            <person name="Toyoda A."/>
            <person name="Suzuki Y."/>
            <person name="Arimoto A."/>
            <person name="Ishii H."/>
            <person name="Satoh N."/>
            <person name="Nishiyama T."/>
            <person name="Hasebe M."/>
            <person name="Maruyama T."/>
            <person name="Minagawa J."/>
            <person name="Obokata J."/>
            <person name="Shigenobu S."/>
        </authorList>
    </citation>
    <scope>NUCLEOTIDE SEQUENCE [LARGE SCALE GENOMIC DNA]</scope>
</reference>
<dbReference type="Gene3D" id="1.20.1070.10">
    <property type="entry name" value="Rhodopsin 7-helix transmembrane proteins"/>
    <property type="match status" value="1"/>
</dbReference>
<evidence type="ECO:0000256" key="4">
    <source>
        <dbReference type="ARBA" id="ARBA00023040"/>
    </source>
</evidence>
<dbReference type="InterPro" id="IPR000276">
    <property type="entry name" value="GPCR_Rhodpsn"/>
</dbReference>
<comment type="caution">
    <text evidence="10">The sequence shown here is derived from an EMBL/GenBank/DDBJ whole genome shotgun (WGS) entry which is preliminary data.</text>
</comment>
<keyword evidence="11" id="KW-1185">Reference proteome</keyword>
<keyword evidence="6 10" id="KW-0675">Receptor</keyword>
<dbReference type="Proteomes" id="UP000762676">
    <property type="component" value="Unassembled WGS sequence"/>
</dbReference>
<dbReference type="AlphaFoldDB" id="A0AAV4J9M3"/>
<name>A0AAV4J9M3_9GAST</name>
<feature type="transmembrane region" description="Helical" evidence="8">
    <location>
        <begin position="192"/>
        <end position="219"/>
    </location>
</feature>
<sequence>MYNHTESGETSGIISDETFEFLGLFFKVIVNPALGATGFCSNFINVVIFIKIGLSDGVSQNFFILSVSDGLSSIIAFVNSVVYILQHTIFNGVERVELFIQTIYWACFYAVTFPQNVSIVTTVVIAVVRCCCVAMPFRVRYLLTASRQLAAILVSSGTAVAVLLFVFTPTKTVYVKNPQTNRLYAVFVGYRWGVYTVFTAITLYSSFIIVIVCVIILSVSLNRSMKFREISASGTAGAENDRRKDMRVVKTVVFVSVVFIICFSPPSVFSLLKVFVSGLSSQGRYRKESQLFLMVNEMFLLLNANVNIFIYILCNTRYQSKFRSLFFKTTTGSSENNKI</sequence>
<keyword evidence="4" id="KW-0297">G-protein coupled receptor</keyword>
<dbReference type="InterPro" id="IPR017452">
    <property type="entry name" value="GPCR_Rhodpsn_7TM"/>
</dbReference>
<evidence type="ECO:0000256" key="5">
    <source>
        <dbReference type="ARBA" id="ARBA00023136"/>
    </source>
</evidence>
<feature type="transmembrane region" description="Helical" evidence="8">
    <location>
        <begin position="292"/>
        <end position="314"/>
    </location>
</feature>